<dbReference type="AlphaFoldDB" id="A0A4R6I231"/>
<dbReference type="EMBL" id="SNWH01000002">
    <property type="protein sequence ID" value="TDO15316.1"/>
    <property type="molecule type" value="Genomic_DNA"/>
</dbReference>
<dbReference type="Proteomes" id="UP000295150">
    <property type="component" value="Unassembled WGS sequence"/>
</dbReference>
<gene>
    <name evidence="1" type="ORF">DFO68_102148</name>
</gene>
<name>A0A4R6I231_9GAMM</name>
<sequence>MLLASQAVTAEITDNEIRIGNLADMTGAHRDPIGPLGEDAIRMAIVDWSRRATPEPLDLPITTAQLVEMR</sequence>
<dbReference type="RefSeq" id="WP_243726392.1">
    <property type="nucleotide sequence ID" value="NZ_SNWH01000002.1"/>
</dbReference>
<comment type="caution">
    <text evidence="1">The sequence shown here is derived from an EMBL/GenBank/DDBJ whole genome shotgun (WGS) entry which is preliminary data.</text>
</comment>
<reference evidence="1 2" key="1">
    <citation type="submission" date="2019-03" db="EMBL/GenBank/DDBJ databases">
        <title>Freshwater and sediment microbial communities from various areas in North America, analyzing microbe dynamics in response to fracking.</title>
        <authorList>
            <person name="Lamendella R."/>
        </authorList>
    </citation>
    <scope>NUCLEOTIDE SEQUENCE [LARGE SCALE GENOMIC DNA]</scope>
    <source>
        <strain evidence="1 2">1_TX</strain>
    </source>
</reference>
<protein>
    <submittedName>
        <fullName evidence="1">Uncharacterized protein</fullName>
    </submittedName>
</protein>
<accession>A0A4R6I231</accession>
<organism evidence="1 2">
    <name type="scientific">Halomonas ventosae</name>
    <dbReference type="NCBI Taxonomy" id="229007"/>
    <lineage>
        <taxon>Bacteria</taxon>
        <taxon>Pseudomonadati</taxon>
        <taxon>Pseudomonadota</taxon>
        <taxon>Gammaproteobacteria</taxon>
        <taxon>Oceanospirillales</taxon>
        <taxon>Halomonadaceae</taxon>
        <taxon>Halomonas</taxon>
    </lineage>
</organism>
<evidence type="ECO:0000313" key="2">
    <source>
        <dbReference type="Proteomes" id="UP000295150"/>
    </source>
</evidence>
<keyword evidence="2" id="KW-1185">Reference proteome</keyword>
<evidence type="ECO:0000313" key="1">
    <source>
        <dbReference type="EMBL" id="TDO15316.1"/>
    </source>
</evidence>
<proteinExistence type="predicted"/>